<dbReference type="PANTHER" id="PTHR12732">
    <property type="entry name" value="UNCHARACTERIZED PROTEASOME COMPONENT REGION PCI-CONTAINING"/>
    <property type="match status" value="1"/>
</dbReference>
<reference evidence="2 3" key="1">
    <citation type="submission" date="2016-07" db="EMBL/GenBank/DDBJ databases">
        <title>Pervasive Adenine N6-methylation of Active Genes in Fungi.</title>
        <authorList>
            <consortium name="DOE Joint Genome Institute"/>
            <person name="Mondo S.J."/>
            <person name="Dannebaum R.O."/>
            <person name="Kuo R.C."/>
            <person name="Labutti K."/>
            <person name="Haridas S."/>
            <person name="Kuo A."/>
            <person name="Salamov A."/>
            <person name="Ahrendt S.R."/>
            <person name="Lipzen A."/>
            <person name="Sullivan W."/>
            <person name="Andreopoulos W.B."/>
            <person name="Clum A."/>
            <person name="Lindquist E."/>
            <person name="Daum C."/>
            <person name="Ramamoorthy G.K."/>
            <person name="Gryganskyi A."/>
            <person name="Culley D."/>
            <person name="Magnuson J.K."/>
            <person name="James T.Y."/>
            <person name="O'Malley M.A."/>
            <person name="Stajich J.E."/>
            <person name="Spatafora J.W."/>
            <person name="Visel A."/>
            <person name="Grigoriev I.V."/>
        </authorList>
    </citation>
    <scope>NUCLEOTIDE SEQUENCE [LARGE SCALE GENOMIC DNA]</scope>
    <source>
        <strain evidence="2 3">ATCC 12442</strain>
    </source>
</reference>
<dbReference type="GO" id="GO:0006368">
    <property type="term" value="P:transcription elongation by RNA polymerase II"/>
    <property type="evidence" value="ECO:0007669"/>
    <property type="project" value="TreeGrafter"/>
</dbReference>
<evidence type="ECO:0000313" key="3">
    <source>
        <dbReference type="Proteomes" id="UP000193922"/>
    </source>
</evidence>
<dbReference type="SMART" id="SM00753">
    <property type="entry name" value="PAM"/>
    <property type="match status" value="1"/>
</dbReference>
<dbReference type="InterPro" id="IPR045114">
    <property type="entry name" value="Csn12-like"/>
</dbReference>
<accession>A0A1Y1WBC3</accession>
<protein>
    <recommendedName>
        <fullName evidence="1">PCI domain-containing protein</fullName>
    </recommendedName>
</protein>
<dbReference type="EMBL" id="MCFD01000005">
    <property type="protein sequence ID" value="ORX70823.1"/>
    <property type="molecule type" value="Genomic_DNA"/>
</dbReference>
<dbReference type="OrthoDB" id="5404651at2759"/>
<dbReference type="GeneID" id="63803959"/>
<proteinExistence type="predicted"/>
<evidence type="ECO:0000313" key="2">
    <source>
        <dbReference type="EMBL" id="ORX70823.1"/>
    </source>
</evidence>
<dbReference type="AlphaFoldDB" id="A0A1Y1WBC3"/>
<dbReference type="GO" id="GO:0016973">
    <property type="term" value="P:poly(A)+ mRNA export from nucleus"/>
    <property type="evidence" value="ECO:0007669"/>
    <property type="project" value="TreeGrafter"/>
</dbReference>
<dbReference type="Gene3D" id="1.10.10.10">
    <property type="entry name" value="Winged helix-like DNA-binding domain superfamily/Winged helix DNA-binding domain"/>
    <property type="match status" value="1"/>
</dbReference>
<name>A0A1Y1WBC3_9FUNG</name>
<dbReference type="RefSeq" id="XP_040744402.1">
    <property type="nucleotide sequence ID" value="XM_040887311.1"/>
</dbReference>
<feature type="domain" description="PCI" evidence="1">
    <location>
        <begin position="71"/>
        <end position="260"/>
    </location>
</feature>
<dbReference type="GO" id="GO:0000973">
    <property type="term" value="P:post-transcriptional tethering of RNA polymerase II gene DNA at nuclear periphery"/>
    <property type="evidence" value="ECO:0007669"/>
    <property type="project" value="TreeGrafter"/>
</dbReference>
<sequence>MGGRKAQGLLRVVLSDRDTLPDSKHGGALFVAALLVRVSLKIGVMPPAHGAIGNVAEAGLDFRWFSLRDQMTYRYWAGRYYLVCYRFEAARRELEYAFNACPAYHVHNKHAILRHLVVANMVRGRLPTQYLLSKYNVEPVFGILVHHFRQGNIAAFQTALIDNMEFFRSQGTFLILYERTEVLMYRNVLKKLRNMLAQEQQAHKVIPYRQILTAFRVASRNPDMDVFEMESIVASLISQRYIQGYLFHHQQVLNLGSKTPFPHIKDVGLPGGQQG</sequence>
<dbReference type="PANTHER" id="PTHR12732:SF8">
    <property type="entry name" value="NUCLEAR MRNA EXPORT PROTEIN THP1"/>
    <property type="match status" value="1"/>
</dbReference>
<dbReference type="InterPro" id="IPR036388">
    <property type="entry name" value="WH-like_DNA-bd_sf"/>
</dbReference>
<dbReference type="GO" id="GO:0003723">
    <property type="term" value="F:RNA binding"/>
    <property type="evidence" value="ECO:0007669"/>
    <property type="project" value="InterPro"/>
</dbReference>
<dbReference type="STRING" id="61395.A0A1Y1WBC3"/>
<comment type="caution">
    <text evidence="2">The sequence shown here is derived from an EMBL/GenBank/DDBJ whole genome shotgun (WGS) entry which is preliminary data.</text>
</comment>
<dbReference type="InterPro" id="IPR000717">
    <property type="entry name" value="PCI_dom"/>
</dbReference>
<dbReference type="GO" id="GO:0070390">
    <property type="term" value="C:transcription export complex 2"/>
    <property type="evidence" value="ECO:0007669"/>
    <property type="project" value="TreeGrafter"/>
</dbReference>
<keyword evidence="3" id="KW-1185">Reference proteome</keyword>
<dbReference type="Proteomes" id="UP000193922">
    <property type="component" value="Unassembled WGS sequence"/>
</dbReference>
<dbReference type="GO" id="GO:0003690">
    <property type="term" value="F:double-stranded DNA binding"/>
    <property type="evidence" value="ECO:0007669"/>
    <property type="project" value="InterPro"/>
</dbReference>
<gene>
    <name evidence="2" type="ORF">DL89DRAFT_266943</name>
</gene>
<organism evidence="2 3">
    <name type="scientific">Linderina pennispora</name>
    <dbReference type="NCBI Taxonomy" id="61395"/>
    <lineage>
        <taxon>Eukaryota</taxon>
        <taxon>Fungi</taxon>
        <taxon>Fungi incertae sedis</taxon>
        <taxon>Zoopagomycota</taxon>
        <taxon>Kickxellomycotina</taxon>
        <taxon>Kickxellomycetes</taxon>
        <taxon>Kickxellales</taxon>
        <taxon>Kickxellaceae</taxon>
        <taxon>Linderina</taxon>
    </lineage>
</organism>
<dbReference type="PROSITE" id="PS50250">
    <property type="entry name" value="PCI"/>
    <property type="match status" value="1"/>
</dbReference>
<dbReference type="Pfam" id="PF01399">
    <property type="entry name" value="PCI"/>
    <property type="match status" value="1"/>
</dbReference>
<evidence type="ECO:0000259" key="1">
    <source>
        <dbReference type="PROSITE" id="PS50250"/>
    </source>
</evidence>